<feature type="chain" id="PRO_5022863650" description="Fibronectin type-III domain-containing protein" evidence="1">
    <location>
        <begin position="24"/>
        <end position="441"/>
    </location>
</feature>
<sequence length="441" mass="47263" precursor="true">MFKTAGVRFVRSVFYSISIASLAGLLGACTHSSPPDPGRPQSWVVENVASKTTEELYRDLIKPGVFERSSSKVIDGYTVESGKLRMPDKSEGALVTVRSPNGSLLAFINKLGTNGSLHVDSKGVSRFVPEPVAEGDVDDAIPNAIEKFVISPAPTSEGPYIIDLLMGYSKAGVDRAGGDAMADALAKVELVNLALHNSLVKNVSFKLVGVQVVEQEYLVNLDTLRKIPVIFSEGIEKFNPDVIYGNFATFAPGGPVGQAYMPGRTGILISNASMTFAHELGHNANSHHCNTNGAANYRFGFNNGNSGSLLCYSGSNRKLYYSTPSLKDEQGLPRGNAVTADTARVWRENAARLSSYAVSIPQNFRKTGSTITTVTFSWDPSSDAARYDVYRNVLNGSEIVKVGEVTGLTYVASTTSNRTIYYVKAVGAQGTESKLSNGASR</sequence>
<organism evidence="2 3">
    <name type="scientific">Pseudomonas fluorescens</name>
    <dbReference type="NCBI Taxonomy" id="294"/>
    <lineage>
        <taxon>Bacteria</taxon>
        <taxon>Pseudomonadati</taxon>
        <taxon>Pseudomonadota</taxon>
        <taxon>Gammaproteobacteria</taxon>
        <taxon>Pseudomonadales</taxon>
        <taxon>Pseudomonadaceae</taxon>
        <taxon>Pseudomonas</taxon>
    </lineage>
</organism>
<dbReference type="InterPro" id="IPR013783">
    <property type="entry name" value="Ig-like_fold"/>
</dbReference>
<protein>
    <recommendedName>
        <fullName evidence="4">Fibronectin type-III domain-containing protein</fullName>
    </recommendedName>
</protein>
<dbReference type="Gene3D" id="2.60.40.10">
    <property type="entry name" value="Immunoglobulins"/>
    <property type="match status" value="1"/>
</dbReference>
<accession>A0A5E7AJ85</accession>
<dbReference type="SUPFAM" id="SSF55486">
    <property type="entry name" value="Metalloproteases ('zincins'), catalytic domain"/>
    <property type="match status" value="1"/>
</dbReference>
<dbReference type="SUPFAM" id="SSF49265">
    <property type="entry name" value="Fibronectin type III"/>
    <property type="match status" value="1"/>
</dbReference>
<name>A0A5E7AJ85_PSEFL</name>
<evidence type="ECO:0000313" key="3">
    <source>
        <dbReference type="Proteomes" id="UP000326018"/>
    </source>
</evidence>
<evidence type="ECO:0008006" key="4">
    <source>
        <dbReference type="Google" id="ProtNLM"/>
    </source>
</evidence>
<evidence type="ECO:0000313" key="2">
    <source>
        <dbReference type="EMBL" id="VVN79572.1"/>
    </source>
</evidence>
<gene>
    <name evidence="2" type="ORF">PS712_00988</name>
</gene>
<dbReference type="InterPro" id="IPR036116">
    <property type="entry name" value="FN3_sf"/>
</dbReference>
<keyword evidence="1" id="KW-0732">Signal</keyword>
<proteinExistence type="predicted"/>
<dbReference type="RefSeq" id="WP_150701261.1">
    <property type="nucleotide sequence ID" value="NZ_CABVIB010000004.1"/>
</dbReference>
<dbReference type="PROSITE" id="PS51257">
    <property type="entry name" value="PROKAR_LIPOPROTEIN"/>
    <property type="match status" value="1"/>
</dbReference>
<feature type="signal peptide" evidence="1">
    <location>
        <begin position="1"/>
        <end position="23"/>
    </location>
</feature>
<reference evidence="2 3" key="1">
    <citation type="submission" date="2019-09" db="EMBL/GenBank/DDBJ databases">
        <authorList>
            <person name="Chandra G."/>
            <person name="Truman W A."/>
        </authorList>
    </citation>
    <scope>NUCLEOTIDE SEQUENCE [LARGE SCALE GENOMIC DNA]</scope>
    <source>
        <strain evidence="2">PS712</strain>
    </source>
</reference>
<dbReference type="EMBL" id="CABVIB010000004">
    <property type="protein sequence ID" value="VVN79572.1"/>
    <property type="molecule type" value="Genomic_DNA"/>
</dbReference>
<evidence type="ECO:0000256" key="1">
    <source>
        <dbReference type="SAM" id="SignalP"/>
    </source>
</evidence>
<dbReference type="OrthoDB" id="9790784at2"/>
<dbReference type="AlphaFoldDB" id="A0A5E7AJ85"/>
<dbReference type="Proteomes" id="UP000326018">
    <property type="component" value="Unassembled WGS sequence"/>
</dbReference>